<keyword evidence="4" id="KW-1185">Reference proteome</keyword>
<dbReference type="EMBL" id="JAMXHT010000011">
    <property type="protein sequence ID" value="MCO5401454.1"/>
    <property type="molecule type" value="Genomic_DNA"/>
</dbReference>
<feature type="signal peptide" evidence="2">
    <location>
        <begin position="1"/>
        <end position="22"/>
    </location>
</feature>
<name>A0ABT1ATB5_9RALS</name>
<keyword evidence="2" id="KW-0732">Signal</keyword>
<evidence type="ECO:0000256" key="2">
    <source>
        <dbReference type="SAM" id="SignalP"/>
    </source>
</evidence>
<sequence>MTRLATMLTMAAIAGMAGCSMAGTGPTKNGGETPMANHAQPDGTCQAAAASDDALIGKTEHEATALLNGCLWRISERDGKVLPGTMDYRQERRNLGLQNGKVIWVRRG</sequence>
<feature type="region of interest" description="Disordered" evidence="1">
    <location>
        <begin position="21"/>
        <end position="47"/>
    </location>
</feature>
<evidence type="ECO:0000313" key="3">
    <source>
        <dbReference type="EMBL" id="MCO5401454.1"/>
    </source>
</evidence>
<proteinExistence type="predicted"/>
<dbReference type="PROSITE" id="PS51257">
    <property type="entry name" value="PROKAR_LIPOPROTEIN"/>
    <property type="match status" value="1"/>
</dbReference>
<gene>
    <name evidence="3" type="ORF">NG900_24910</name>
</gene>
<dbReference type="RefSeq" id="WP_252684788.1">
    <property type="nucleotide sequence ID" value="NZ_JAMXHT010000011.1"/>
</dbReference>
<reference evidence="3" key="1">
    <citation type="submission" date="2022-06" db="EMBL/GenBank/DDBJ databases">
        <authorList>
            <person name="Lu C.-H."/>
        </authorList>
    </citation>
    <scope>NUCLEOTIDE SEQUENCE</scope>
    <source>
        <strain evidence="3">21MJYT02-11</strain>
    </source>
</reference>
<evidence type="ECO:0000256" key="1">
    <source>
        <dbReference type="SAM" id="MobiDB-lite"/>
    </source>
</evidence>
<comment type="caution">
    <text evidence="3">The sequence shown here is derived from an EMBL/GenBank/DDBJ whole genome shotgun (WGS) entry which is preliminary data.</text>
</comment>
<protein>
    <recommendedName>
        <fullName evidence="5">Lipoprotein</fullName>
    </recommendedName>
</protein>
<evidence type="ECO:0000313" key="4">
    <source>
        <dbReference type="Proteomes" id="UP001162811"/>
    </source>
</evidence>
<dbReference type="Proteomes" id="UP001162811">
    <property type="component" value="Unassembled WGS sequence"/>
</dbReference>
<accession>A0ABT1ATB5</accession>
<organism evidence="3 4">
    <name type="scientific">Ralstonia soli</name>
    <dbReference type="NCBI Taxonomy" id="2953896"/>
    <lineage>
        <taxon>Bacteria</taxon>
        <taxon>Pseudomonadati</taxon>
        <taxon>Pseudomonadota</taxon>
        <taxon>Betaproteobacteria</taxon>
        <taxon>Burkholderiales</taxon>
        <taxon>Burkholderiaceae</taxon>
        <taxon>Ralstonia</taxon>
    </lineage>
</organism>
<evidence type="ECO:0008006" key="5">
    <source>
        <dbReference type="Google" id="ProtNLM"/>
    </source>
</evidence>
<reference evidence="3" key="2">
    <citation type="journal article" date="2023" name="Front. Microbiol.">
        <title>Ralstonia chuxiongensis sp. nov., Ralstonia mojiangensis sp. nov., and Ralstonia soli sp. nov., isolated from tobacco fields, are three novel species in the family Burkholderiaceae.</title>
        <authorList>
            <person name="Lu C.H."/>
            <person name="Zhang Y.Y."/>
            <person name="Jiang N."/>
            <person name="Chen W."/>
            <person name="Shao X."/>
            <person name="Zhao Z.M."/>
            <person name="Lu W.L."/>
            <person name="Hu X."/>
            <person name="Xi Y.X."/>
            <person name="Zou S.Y."/>
            <person name="Wei Q.J."/>
            <person name="Lin Z.L."/>
            <person name="Gong L."/>
            <person name="Gai X.T."/>
            <person name="Zhang L.Q."/>
            <person name="Li J.Y."/>
            <person name="Jin Y."/>
            <person name="Xia Z.Y."/>
        </authorList>
    </citation>
    <scope>NUCLEOTIDE SEQUENCE</scope>
    <source>
        <strain evidence="3">21MJYT02-11</strain>
    </source>
</reference>
<feature type="chain" id="PRO_5047096854" description="Lipoprotein" evidence="2">
    <location>
        <begin position="23"/>
        <end position="108"/>
    </location>
</feature>